<keyword evidence="1" id="KW-1133">Transmembrane helix</keyword>
<dbReference type="AlphaFoldDB" id="K4IDW1"/>
<dbReference type="EMBL" id="JX457478">
    <property type="protein sequence ID" value="AFU63389.1"/>
    <property type="molecule type" value="Genomic_DNA"/>
</dbReference>
<keyword evidence="1" id="KW-0472">Membrane</keyword>
<feature type="transmembrane region" description="Helical" evidence="1">
    <location>
        <begin position="86"/>
        <end position="110"/>
    </location>
</feature>
<accession>K4IDW1</accession>
<feature type="transmembrane region" description="Helical" evidence="1">
    <location>
        <begin position="49"/>
        <end position="74"/>
    </location>
</feature>
<evidence type="ECO:0000256" key="1">
    <source>
        <dbReference type="SAM" id="Phobius"/>
    </source>
</evidence>
<proteinExistence type="predicted"/>
<organism evidence="2">
    <name type="scientific">Salmonella typhimurium</name>
    <dbReference type="NCBI Taxonomy" id="90371"/>
    <lineage>
        <taxon>Bacteria</taxon>
        <taxon>Pseudomonadati</taxon>
        <taxon>Pseudomonadota</taxon>
        <taxon>Gammaproteobacteria</taxon>
        <taxon>Enterobacterales</taxon>
        <taxon>Enterobacteriaceae</taxon>
        <taxon>Salmonella</taxon>
    </lineage>
</organism>
<sequence length="131" mass="14827">MSPSIIMKHTFNSLRWLVSAINQLVGGLVRCCSLLSINKLPLKFARLSCTSFIVTLCLLVSLSSIYLLITIVIFHDAPAFVVKLDLLYIQNLHLSILSSVGRVIVCFFVYTATERKLRFLCFWPIAVGYER</sequence>
<keyword evidence="2" id="KW-0614">Plasmid</keyword>
<keyword evidence="1" id="KW-0812">Transmembrane</keyword>
<protein>
    <submittedName>
        <fullName evidence="2">Uncharacterized protein</fullName>
    </submittedName>
</protein>
<evidence type="ECO:0000313" key="2">
    <source>
        <dbReference type="EMBL" id="AFU63389.1"/>
    </source>
</evidence>
<name>K4IDW1_SALTM</name>
<reference evidence="2" key="1">
    <citation type="journal article" date="2013" name="J. Antimicrob. Chemother.">
        <title>pMdT1, a small ColE1-like plasmid mobilizing a new variant of the aac(6')-Ib-cr gene in Salmonella enterica serovar Typhimurium.</title>
        <authorList>
            <person name="de Toro M."/>
            <person name="Rodriguez I."/>
            <person name="Rojo-Bezares B."/>
            <person name="Helmuth R."/>
            <person name="Torres C."/>
            <person name="Guerra B."/>
            <person name="Saenz Y."/>
        </authorList>
    </citation>
    <scope>NUCLEOTIDE SEQUENCE</scope>
    <source>
        <strain evidence="2">Se20</strain>
        <plasmid evidence="2">pMdT1</plasmid>
    </source>
</reference>
<geneLocation type="plasmid" evidence="2">
    <name>pMdT1</name>
</geneLocation>